<dbReference type="GO" id="GO:0070290">
    <property type="term" value="F:N-acylphosphatidylethanolamine-specific phospholipase D activity"/>
    <property type="evidence" value="ECO:0007669"/>
    <property type="project" value="InterPro"/>
</dbReference>
<dbReference type="EC" id="3.1.4.-" evidence="2"/>
<reference key="1">
    <citation type="journal article" date="2011" name="Mol. Biol. Evol.">
        <title>Unity in variety -- the pan-genome of the Chlamydiae.</title>
        <authorList>
            <person name="Collingro A."/>
            <person name="Tischler P."/>
            <person name="Weinmaier T."/>
            <person name="Penz T."/>
            <person name="Heinz E."/>
            <person name="Brunham R.C."/>
            <person name="Read T.D."/>
            <person name="Bavoil P.M."/>
            <person name="Sachse K."/>
            <person name="Kahane S."/>
            <person name="Friedman M.G."/>
            <person name="Rattei T."/>
            <person name="Myers G.S.A."/>
            <person name="Horn M."/>
        </authorList>
    </citation>
    <scope>NUCLEOTIDE SEQUENCE</scope>
    <source>
        <strain>Z</strain>
    </source>
</reference>
<name>F8L7U4_SIMNZ</name>
<evidence type="ECO:0000259" key="1">
    <source>
        <dbReference type="Pfam" id="PF12706"/>
    </source>
</evidence>
<sequence>MGYYNDKCPPKKVPKKFKYPNPKKKVRKESPMVTWINHCSFLIHVDGLHMLTDPIWSERCSPLSFLGPRRRHEPPIALKDLPTIDVVLISHDHYDHLDRKTVRALNERNPATLWVVPKGVGKWIAKQGVHHYVELSWWENASLEVEGSPPLSIEITAVPSQHFSGRGLFDKNKTLWAGYVVDFKRHRRKDKRLYFVGDTGYNSKDFKAIGNQFGEMDLSLIPIGTYVPAKFMDPVHISPQKATAIHKEVNSKLSIGMHWKTFRLSSEELHQPPYDLHRSLEKAGVDPATFRVIDPGQKINW</sequence>
<feature type="domain" description="Metallo-beta-lactamase" evidence="1">
    <location>
        <begin position="51"/>
        <end position="259"/>
    </location>
</feature>
<keyword evidence="3" id="KW-1185">Reference proteome</keyword>
<dbReference type="STRING" id="331113.SNE_A09680"/>
<dbReference type="HOGENOM" id="CLU_051050_0_1_0"/>
<dbReference type="KEGG" id="sng:SNE_A09680"/>
<dbReference type="Pfam" id="PF12706">
    <property type="entry name" value="Lactamase_B_2"/>
    <property type="match status" value="1"/>
</dbReference>
<dbReference type="EMBL" id="FR872582">
    <property type="protein sequence ID" value="CCB88845.1"/>
    <property type="molecule type" value="Genomic_DNA"/>
</dbReference>
<protein>
    <submittedName>
        <fullName evidence="2">N-acyl-phosphatidylethanolamine-hydrolyzing phospholipase D</fullName>
        <ecNumber evidence="2">3.1.4.-</ecNumber>
    </submittedName>
</protein>
<dbReference type="PANTHER" id="PTHR15032:SF4">
    <property type="entry name" value="N-ACYL-PHOSPHATIDYLETHANOLAMINE-HYDROLYZING PHOSPHOLIPASE D"/>
    <property type="match status" value="1"/>
</dbReference>
<reference evidence="2 3" key="2">
    <citation type="journal article" date="2011" name="Mol. Biol. Evol.">
        <title>Unity in variety--the pan-genome of the Chlamydiae.</title>
        <authorList>
            <person name="Collingro A."/>
            <person name="Tischler P."/>
            <person name="Weinmaier T."/>
            <person name="Penz T."/>
            <person name="Heinz E."/>
            <person name="Brunham R.C."/>
            <person name="Read T.D."/>
            <person name="Bavoil P.M."/>
            <person name="Sachse K."/>
            <person name="Kahane S."/>
            <person name="Friedman M.G."/>
            <person name="Rattei T."/>
            <person name="Myers G.S."/>
            <person name="Horn M."/>
        </authorList>
    </citation>
    <scope>NUCLEOTIDE SEQUENCE [LARGE SCALE GENOMIC DNA]</scope>
    <source>
        <strain evidence="3">ATCC VR-1471 / Z</strain>
    </source>
</reference>
<dbReference type="Proteomes" id="UP000000496">
    <property type="component" value="Chromosome gsn.131"/>
</dbReference>
<dbReference type="InterPro" id="IPR001279">
    <property type="entry name" value="Metallo-B-lactamas"/>
</dbReference>
<proteinExistence type="predicted"/>
<dbReference type="InterPro" id="IPR036866">
    <property type="entry name" value="RibonucZ/Hydroxyglut_hydro"/>
</dbReference>
<organism evidence="2 3">
    <name type="scientific">Simkania negevensis (strain ATCC VR-1471 / DSM 27360 / Z)</name>
    <dbReference type="NCBI Taxonomy" id="331113"/>
    <lineage>
        <taxon>Bacteria</taxon>
        <taxon>Pseudomonadati</taxon>
        <taxon>Chlamydiota</taxon>
        <taxon>Chlamydiia</taxon>
        <taxon>Parachlamydiales</taxon>
        <taxon>Simkaniaceae</taxon>
        <taxon>Simkania</taxon>
    </lineage>
</organism>
<dbReference type="InterPro" id="IPR024884">
    <property type="entry name" value="NAPE-PLD"/>
</dbReference>
<gene>
    <name evidence="2" type="primary">napEPLD-B</name>
    <name evidence="2" type="ordered locus">SNE_A09680</name>
</gene>
<dbReference type="GO" id="GO:0008270">
    <property type="term" value="F:zinc ion binding"/>
    <property type="evidence" value="ECO:0007669"/>
    <property type="project" value="InterPro"/>
</dbReference>
<dbReference type="PANTHER" id="PTHR15032">
    <property type="entry name" value="N-ACYL-PHOSPHATIDYLETHANOLAMINE-HYDROLYZING PHOSPHOLIPASE D"/>
    <property type="match status" value="1"/>
</dbReference>
<evidence type="ECO:0000313" key="2">
    <source>
        <dbReference type="EMBL" id="CCB88845.1"/>
    </source>
</evidence>
<evidence type="ECO:0000313" key="3">
    <source>
        <dbReference type="Proteomes" id="UP000000496"/>
    </source>
</evidence>
<dbReference type="AlphaFoldDB" id="F8L7U4"/>
<dbReference type="eggNOG" id="COG2220">
    <property type="taxonomic scope" value="Bacteria"/>
</dbReference>
<keyword evidence="2" id="KW-0378">Hydrolase</keyword>
<accession>F8L7U4</accession>
<dbReference type="PIRSF" id="PIRSF038896">
    <property type="entry name" value="NAPE-PLD"/>
    <property type="match status" value="1"/>
</dbReference>
<dbReference type="GO" id="GO:0005737">
    <property type="term" value="C:cytoplasm"/>
    <property type="evidence" value="ECO:0007669"/>
    <property type="project" value="TreeGrafter"/>
</dbReference>
<dbReference type="Gene3D" id="3.60.15.10">
    <property type="entry name" value="Ribonuclease Z/Hydroxyacylglutathione hydrolase-like"/>
    <property type="match status" value="1"/>
</dbReference>
<dbReference type="SUPFAM" id="SSF56281">
    <property type="entry name" value="Metallo-hydrolase/oxidoreductase"/>
    <property type="match status" value="1"/>
</dbReference>